<proteinExistence type="inferred from homology"/>
<evidence type="ECO:0000256" key="4">
    <source>
        <dbReference type="SAM" id="MobiDB-lite"/>
    </source>
</evidence>
<evidence type="ECO:0000256" key="1">
    <source>
        <dbReference type="ARBA" id="ARBA00023015"/>
    </source>
</evidence>
<organism evidence="5">
    <name type="scientific">Sesamum radiatum</name>
    <name type="common">Black benniseed</name>
    <dbReference type="NCBI Taxonomy" id="300843"/>
    <lineage>
        <taxon>Eukaryota</taxon>
        <taxon>Viridiplantae</taxon>
        <taxon>Streptophyta</taxon>
        <taxon>Embryophyta</taxon>
        <taxon>Tracheophyta</taxon>
        <taxon>Spermatophyta</taxon>
        <taxon>Magnoliopsida</taxon>
        <taxon>eudicotyledons</taxon>
        <taxon>Gunneridae</taxon>
        <taxon>Pentapetalae</taxon>
        <taxon>asterids</taxon>
        <taxon>lamiids</taxon>
        <taxon>Lamiales</taxon>
        <taxon>Pedaliaceae</taxon>
        <taxon>Sesamum</taxon>
    </lineage>
</organism>
<reference evidence="5" key="2">
    <citation type="journal article" date="2024" name="Plant">
        <title>Genomic evolution and insights into agronomic trait innovations of Sesamum species.</title>
        <authorList>
            <person name="Miao H."/>
            <person name="Wang L."/>
            <person name="Qu L."/>
            <person name="Liu H."/>
            <person name="Sun Y."/>
            <person name="Le M."/>
            <person name="Wang Q."/>
            <person name="Wei S."/>
            <person name="Zheng Y."/>
            <person name="Lin W."/>
            <person name="Duan Y."/>
            <person name="Cao H."/>
            <person name="Xiong S."/>
            <person name="Wang X."/>
            <person name="Wei L."/>
            <person name="Li C."/>
            <person name="Ma Q."/>
            <person name="Ju M."/>
            <person name="Zhao R."/>
            <person name="Li G."/>
            <person name="Mu C."/>
            <person name="Tian Q."/>
            <person name="Mei H."/>
            <person name="Zhang T."/>
            <person name="Gao T."/>
            <person name="Zhang H."/>
        </authorList>
    </citation>
    <scope>NUCLEOTIDE SEQUENCE</scope>
    <source>
        <strain evidence="5">G02</strain>
    </source>
</reference>
<sequence>MDSHYLGYSVTGADLPYSSYPTVSSIPKRLFESLKFDSRNSPNSPSLHLLRRRASPYSVKVKSSTVRDSLSIRSGLPSFLPNAKQQNIRHALRELESALMAPDDDEEVTTSEPFLGENTRSQTPAQRSRSWNQEAQASHSRQSESPRDSPFGSSSNQVHIEKRHKGMEDFALQGVPPNNLKQLLIACARALSENKLDEFEKLVEHARAAVSISGEPIQRLGAYMVEGLIARKSRLVPTFTEP</sequence>
<keyword evidence="2" id="KW-0804">Transcription</keyword>
<evidence type="ECO:0000313" key="5">
    <source>
        <dbReference type="EMBL" id="KAL0292456.1"/>
    </source>
</evidence>
<gene>
    <name evidence="5" type="ORF">Sradi_6988100</name>
</gene>
<evidence type="ECO:0000256" key="3">
    <source>
        <dbReference type="PROSITE-ProRule" id="PRU01191"/>
    </source>
</evidence>
<feature type="compositionally biased region" description="Polar residues" evidence="4">
    <location>
        <begin position="118"/>
        <end position="140"/>
    </location>
</feature>
<dbReference type="Pfam" id="PF03514">
    <property type="entry name" value="GRAS"/>
    <property type="match status" value="1"/>
</dbReference>
<dbReference type="EMBL" id="JACGWJ010000430">
    <property type="protein sequence ID" value="KAL0292456.1"/>
    <property type="molecule type" value="Genomic_DNA"/>
</dbReference>
<comment type="similarity">
    <text evidence="3">Belongs to the GRAS family.</text>
</comment>
<dbReference type="AlphaFoldDB" id="A0AAW2JCX1"/>
<comment type="caution">
    <text evidence="5">The sequence shown here is derived from an EMBL/GenBank/DDBJ whole genome shotgun (WGS) entry which is preliminary data.</text>
</comment>
<comment type="caution">
    <text evidence="3">Lacks conserved residue(s) required for the propagation of feature annotation.</text>
</comment>
<accession>A0AAW2JCX1</accession>
<evidence type="ECO:0000256" key="2">
    <source>
        <dbReference type="ARBA" id="ARBA00023163"/>
    </source>
</evidence>
<protein>
    <submittedName>
        <fullName evidence="5">Chitin-inducible gibberellin-responsive protein 1</fullName>
    </submittedName>
</protein>
<name>A0AAW2JCX1_SESRA</name>
<dbReference type="PROSITE" id="PS50985">
    <property type="entry name" value="GRAS"/>
    <property type="match status" value="1"/>
</dbReference>
<dbReference type="InterPro" id="IPR005202">
    <property type="entry name" value="TF_GRAS"/>
</dbReference>
<feature type="region of interest" description="Disordered" evidence="4">
    <location>
        <begin position="99"/>
        <end position="158"/>
    </location>
</feature>
<reference evidence="5" key="1">
    <citation type="submission" date="2020-06" db="EMBL/GenBank/DDBJ databases">
        <authorList>
            <person name="Li T."/>
            <person name="Hu X."/>
            <person name="Zhang T."/>
            <person name="Song X."/>
            <person name="Zhang H."/>
            <person name="Dai N."/>
            <person name="Sheng W."/>
            <person name="Hou X."/>
            <person name="Wei L."/>
        </authorList>
    </citation>
    <scope>NUCLEOTIDE SEQUENCE</scope>
    <source>
        <strain evidence="5">G02</strain>
        <tissue evidence="5">Leaf</tissue>
    </source>
</reference>
<keyword evidence="1" id="KW-0805">Transcription regulation</keyword>